<evidence type="ECO:0000256" key="3">
    <source>
        <dbReference type="ARBA" id="ARBA00022448"/>
    </source>
</evidence>
<reference evidence="13" key="1">
    <citation type="journal article" date="2023" name="G3 (Bethesda)">
        <title>Whole genome assemblies of Zophobas morio and Tenebrio molitor.</title>
        <authorList>
            <person name="Kaur S."/>
            <person name="Stinson S.A."/>
            <person name="diCenzo G.C."/>
        </authorList>
    </citation>
    <scope>NUCLEOTIDE SEQUENCE</scope>
    <source>
        <strain evidence="13">QUZm001</strain>
    </source>
</reference>
<evidence type="ECO:0000256" key="9">
    <source>
        <dbReference type="ARBA" id="ARBA00023065"/>
    </source>
</evidence>
<keyword evidence="8 12" id="KW-1133">Transmembrane helix</keyword>
<gene>
    <name evidence="12" type="primary">inx</name>
    <name evidence="13" type="ORF">Zmor_027223</name>
</gene>
<dbReference type="PRINTS" id="PR01262">
    <property type="entry name" value="INNEXIN"/>
</dbReference>
<feature type="transmembrane region" description="Helical" evidence="12">
    <location>
        <begin position="115"/>
        <end position="134"/>
    </location>
</feature>
<name>A0AA38HPX4_9CUCU</name>
<dbReference type="GO" id="GO:0007602">
    <property type="term" value="P:phototransduction"/>
    <property type="evidence" value="ECO:0007669"/>
    <property type="project" value="TreeGrafter"/>
</dbReference>
<keyword evidence="14" id="KW-1185">Reference proteome</keyword>
<comment type="caution">
    <text evidence="13">The sequence shown here is derived from an EMBL/GenBank/DDBJ whole genome shotgun (WGS) entry which is preliminary data.</text>
</comment>
<evidence type="ECO:0000256" key="7">
    <source>
        <dbReference type="ARBA" id="ARBA00022949"/>
    </source>
</evidence>
<feature type="transmembrane region" description="Helical" evidence="12">
    <location>
        <begin position="240"/>
        <end position="263"/>
    </location>
</feature>
<proteinExistence type="inferred from homology"/>
<accession>A0AA38HPX4</accession>
<dbReference type="AlphaFoldDB" id="A0AA38HPX4"/>
<keyword evidence="6" id="KW-0303">Gap junction</keyword>
<dbReference type="GO" id="GO:0005243">
    <property type="term" value="F:gap junction channel activity"/>
    <property type="evidence" value="ECO:0007669"/>
    <property type="project" value="TreeGrafter"/>
</dbReference>
<keyword evidence="5 12" id="KW-0812">Transmembrane</keyword>
<evidence type="ECO:0000256" key="10">
    <source>
        <dbReference type="ARBA" id="ARBA00023136"/>
    </source>
</evidence>
<evidence type="ECO:0000313" key="13">
    <source>
        <dbReference type="EMBL" id="KAJ3640677.1"/>
    </source>
</evidence>
<dbReference type="EMBL" id="JALNTZ010000009">
    <property type="protein sequence ID" value="KAJ3640677.1"/>
    <property type="molecule type" value="Genomic_DNA"/>
</dbReference>
<dbReference type="GO" id="GO:0034220">
    <property type="term" value="P:monoatomic ion transmembrane transport"/>
    <property type="evidence" value="ECO:0007669"/>
    <property type="project" value="UniProtKB-KW"/>
</dbReference>
<feature type="transmembrane region" description="Helical" evidence="12">
    <location>
        <begin position="183"/>
        <end position="204"/>
    </location>
</feature>
<keyword evidence="11 12" id="KW-0407">Ion channel</keyword>
<evidence type="ECO:0000256" key="8">
    <source>
        <dbReference type="ARBA" id="ARBA00022989"/>
    </source>
</evidence>
<dbReference type="InterPro" id="IPR000990">
    <property type="entry name" value="Innexin"/>
</dbReference>
<keyword evidence="4" id="KW-1003">Cell membrane</keyword>
<comment type="similarity">
    <text evidence="12">Belongs to the pannexin family.</text>
</comment>
<evidence type="ECO:0000256" key="12">
    <source>
        <dbReference type="RuleBase" id="RU010713"/>
    </source>
</evidence>
<comment type="function">
    <text evidence="12">Structural component of the gap junctions.</text>
</comment>
<keyword evidence="10 12" id="KW-0472">Membrane</keyword>
<dbReference type="Pfam" id="PF00876">
    <property type="entry name" value="Innexin"/>
    <property type="match status" value="1"/>
</dbReference>
<organism evidence="13 14">
    <name type="scientific">Zophobas morio</name>
    <dbReference type="NCBI Taxonomy" id="2755281"/>
    <lineage>
        <taxon>Eukaryota</taxon>
        <taxon>Metazoa</taxon>
        <taxon>Ecdysozoa</taxon>
        <taxon>Arthropoda</taxon>
        <taxon>Hexapoda</taxon>
        <taxon>Insecta</taxon>
        <taxon>Pterygota</taxon>
        <taxon>Neoptera</taxon>
        <taxon>Endopterygota</taxon>
        <taxon>Coleoptera</taxon>
        <taxon>Polyphaga</taxon>
        <taxon>Cucujiformia</taxon>
        <taxon>Tenebrionidae</taxon>
        <taxon>Zophobas</taxon>
    </lineage>
</organism>
<evidence type="ECO:0000256" key="5">
    <source>
        <dbReference type="ARBA" id="ARBA00022692"/>
    </source>
</evidence>
<comment type="subcellular location">
    <subcellularLocation>
        <location evidence="1">Cell junction</location>
        <location evidence="1">Gap junction</location>
    </subcellularLocation>
    <subcellularLocation>
        <location evidence="2 12">Cell membrane</location>
        <topology evidence="2 12">Multi-pass membrane protein</topology>
    </subcellularLocation>
</comment>
<evidence type="ECO:0000256" key="2">
    <source>
        <dbReference type="ARBA" id="ARBA00004651"/>
    </source>
</evidence>
<protein>
    <recommendedName>
        <fullName evidence="12">Innexin</fullName>
    </recommendedName>
</protein>
<keyword evidence="9 12" id="KW-0406">Ion transport</keyword>
<dbReference type="PROSITE" id="PS51013">
    <property type="entry name" value="PANNEXIN"/>
    <property type="match status" value="1"/>
</dbReference>
<evidence type="ECO:0000256" key="4">
    <source>
        <dbReference type="ARBA" id="ARBA00022475"/>
    </source>
</evidence>
<dbReference type="PANTHER" id="PTHR11893">
    <property type="entry name" value="INNEXIN"/>
    <property type="match status" value="1"/>
</dbReference>
<evidence type="ECO:0000256" key="6">
    <source>
        <dbReference type="ARBA" id="ARBA00022868"/>
    </source>
</evidence>
<evidence type="ECO:0000256" key="1">
    <source>
        <dbReference type="ARBA" id="ARBA00004610"/>
    </source>
</evidence>
<feature type="transmembrane region" description="Helical" evidence="12">
    <location>
        <begin position="269"/>
        <end position="291"/>
    </location>
</feature>
<keyword evidence="3 12" id="KW-0813">Transport</keyword>
<dbReference type="Proteomes" id="UP001168821">
    <property type="component" value="Unassembled WGS sequence"/>
</dbReference>
<evidence type="ECO:0000313" key="14">
    <source>
        <dbReference type="Proteomes" id="UP001168821"/>
    </source>
</evidence>
<dbReference type="GO" id="GO:0005921">
    <property type="term" value="C:gap junction"/>
    <property type="evidence" value="ECO:0007669"/>
    <property type="project" value="UniProtKB-SubCell"/>
</dbReference>
<sequence>MLNLIKTFKNNVKIKSDSLCIDNWVFKLHYRVTTVIFLVSTVLVTSKEYIGESMKCLTSKLADRTYQKFLESFCFYKSTFTVVSDDDFDSNNVYNSYGLGMPGPRLIRKHMYYQWVPYVLFLQAIMFYATHYLWKIVEGGEVRKLMSLEKNLQHGVTVQEKKGYSVHRLKATVLVHIRLNQSWAWWFIFFEVLNLANAAFQIYLTNLFLDKQFFDLGVKFGNQGPTILEKIFPKKTKCTFFQYGPSGTIEIIDALCILALNVINEKIYLFLWFWFLVLFAASASILVWRLVTMLLYSRSLAFNKLAFGYLTQTKVRPSDFHRILNHWSYSDWFLLRYLSKNMDGFAFKSLFDLVCQNTTIVNDIS</sequence>
<dbReference type="PANTHER" id="PTHR11893:SF38">
    <property type="entry name" value="INNEXIN INX7"/>
    <property type="match status" value="1"/>
</dbReference>
<evidence type="ECO:0000256" key="11">
    <source>
        <dbReference type="ARBA" id="ARBA00023303"/>
    </source>
</evidence>
<keyword evidence="7" id="KW-0965">Cell junction</keyword>
<dbReference type="GO" id="GO:0005886">
    <property type="term" value="C:plasma membrane"/>
    <property type="evidence" value="ECO:0007669"/>
    <property type="project" value="UniProtKB-SubCell"/>
</dbReference>